<evidence type="ECO:0000256" key="9">
    <source>
        <dbReference type="SAM" id="MobiDB-lite"/>
    </source>
</evidence>
<evidence type="ECO:0000313" key="11">
    <source>
        <dbReference type="Proteomes" id="UP001497453"/>
    </source>
</evidence>
<accession>A0ABP1CVA7</accession>
<comment type="subcellular location">
    <subcellularLocation>
        <location evidence="1">Nucleus</location>
    </subcellularLocation>
</comment>
<gene>
    <name evidence="10" type="ORF">GFSPODELE1_LOCUS2225</name>
</gene>
<feature type="region of interest" description="Disordered" evidence="9">
    <location>
        <begin position="143"/>
        <end position="224"/>
    </location>
</feature>
<feature type="region of interest" description="Disordered" evidence="9">
    <location>
        <begin position="575"/>
        <end position="601"/>
    </location>
</feature>
<feature type="compositionally biased region" description="Low complexity" evidence="9">
    <location>
        <begin position="105"/>
        <end position="114"/>
    </location>
</feature>
<dbReference type="PANTHER" id="PTHR12415">
    <property type="entry name" value="TYROSYL-DNA PHOSPHODIESTERASE 1"/>
    <property type="match status" value="1"/>
</dbReference>
<dbReference type="CDD" id="cd09122">
    <property type="entry name" value="PLDc_Tdp1_1"/>
    <property type="match status" value="1"/>
</dbReference>
<evidence type="ECO:0000256" key="5">
    <source>
        <dbReference type="ARBA" id="ARBA00022801"/>
    </source>
</evidence>
<evidence type="ECO:0000313" key="10">
    <source>
        <dbReference type="EMBL" id="CAL1698609.1"/>
    </source>
</evidence>
<dbReference type="SUPFAM" id="SSF56024">
    <property type="entry name" value="Phospholipase D/nuclease"/>
    <property type="match status" value="2"/>
</dbReference>
<keyword evidence="6" id="KW-0269">Exonuclease</keyword>
<feature type="compositionally biased region" description="Polar residues" evidence="9">
    <location>
        <begin position="182"/>
        <end position="200"/>
    </location>
</feature>
<feature type="compositionally biased region" description="Polar residues" evidence="9">
    <location>
        <begin position="90"/>
        <end position="104"/>
    </location>
</feature>
<evidence type="ECO:0000256" key="6">
    <source>
        <dbReference type="ARBA" id="ARBA00022839"/>
    </source>
</evidence>
<dbReference type="Pfam" id="PF06087">
    <property type="entry name" value="Tyr-DNA_phospho"/>
    <property type="match status" value="1"/>
</dbReference>
<evidence type="ECO:0000256" key="1">
    <source>
        <dbReference type="ARBA" id="ARBA00004123"/>
    </source>
</evidence>
<evidence type="ECO:0000256" key="2">
    <source>
        <dbReference type="ARBA" id="ARBA00010205"/>
    </source>
</evidence>
<reference evidence="11" key="1">
    <citation type="submission" date="2024-04" db="EMBL/GenBank/DDBJ databases">
        <authorList>
            <person name="Shaw F."/>
            <person name="Minotto A."/>
        </authorList>
    </citation>
    <scope>NUCLEOTIDE SEQUENCE [LARGE SCALE GENOMIC DNA]</scope>
</reference>
<evidence type="ECO:0000256" key="7">
    <source>
        <dbReference type="ARBA" id="ARBA00023204"/>
    </source>
</evidence>
<dbReference type="Proteomes" id="UP001497453">
    <property type="component" value="Chromosome 10"/>
</dbReference>
<comment type="similarity">
    <text evidence="2">Belongs to the tyrosyl-DNA phosphodiesterase family.</text>
</comment>
<feature type="region of interest" description="Disordered" evidence="9">
    <location>
        <begin position="86"/>
        <end position="114"/>
    </location>
</feature>
<proteinExistence type="inferred from homology"/>
<dbReference type="PANTHER" id="PTHR12415:SF0">
    <property type="entry name" value="TYROSYL-DNA PHOSPHODIESTERASE 1"/>
    <property type="match status" value="1"/>
</dbReference>
<evidence type="ECO:0000256" key="8">
    <source>
        <dbReference type="ARBA" id="ARBA00023242"/>
    </source>
</evidence>
<keyword evidence="5" id="KW-0378">Hydrolase</keyword>
<protein>
    <recommendedName>
        <fullName evidence="12">Phospholipase D/nuclease</fullName>
    </recommendedName>
</protein>
<feature type="compositionally biased region" description="Acidic residues" evidence="9">
    <location>
        <begin position="590"/>
        <end position="601"/>
    </location>
</feature>
<evidence type="ECO:0000256" key="3">
    <source>
        <dbReference type="ARBA" id="ARBA00022722"/>
    </source>
</evidence>
<keyword evidence="8" id="KW-0539">Nucleus</keyword>
<keyword evidence="11" id="KW-1185">Reference proteome</keyword>
<name>A0ABP1CVA7_9APHY</name>
<feature type="compositionally biased region" description="Basic and acidic residues" evidence="9">
    <location>
        <begin position="46"/>
        <end position="60"/>
    </location>
</feature>
<sequence length="715" mass="80517">MVNCSLSSLTLSHSPWISARHRIWKMHGFDDEEIARALALSVRDAYKPSRISDRKPEPKQIIEIPSSDEEDNNEDVRLQSDIQQAIEASKAQSASSSRTYSPQDSMSPALSPPAISAPSMLVRSSNAFPFDRAQLERERLERQKRLRPDLVEAQSKPQLDNEDEETDEDNMNGRSAKRQRLSHNSSTAHHSNIPSSSTRPTTEKAPRATTSGTQSREPTDTYFWNGELRQTANKYVEPSKDTRPLFRLTDILAPRDEISFAIISAYCVDFPWMYSFFNPSTPVIIVAQDSQGNETMKEVLPNWIKTTPFLRGGRGCMHMKASADTMFIFYKTGRLRVVVSTANLLPIDWRDIENSVWVQDIPLRPSPIPHASKANDFPAAWTRILHSLNVAPALITMVKNGHTDLPISRLEDLRRKWDFSKVKIHLVPSLAGKHEGWPKVIQSGHVALMKAVRDSGARTPKGKELVLECQGSSIGTYSTQWVNEFYCSARGDSAEEWLDQPRSRRTKLPYPPIKILFPSDKTVKDSALGEQGGGTMFCRRSQWEGAKFPRNLFHDSRSKRGGVLMHSKMIIATFRDTGPSNKGKAPQSDSETEPESDDEVVEVDAQGREEDKVIGWAYVGSHNFTPSAWGTLSGSGFNPILNNTNFELGIVFPLRSAEELERVACWERPPRKYVLGKDEPWMQSESAFLQRNEVVLRLGLQSFGYLESIMVVSEL</sequence>
<keyword evidence="7" id="KW-0234">DNA repair</keyword>
<dbReference type="CDD" id="cd09123">
    <property type="entry name" value="PLDc_Tdp1_2"/>
    <property type="match status" value="1"/>
</dbReference>
<keyword evidence="4" id="KW-0227">DNA damage</keyword>
<dbReference type="InterPro" id="IPR010347">
    <property type="entry name" value="Tdp1"/>
</dbReference>
<dbReference type="Gene3D" id="3.30.870.10">
    <property type="entry name" value="Endonuclease Chain A"/>
    <property type="match status" value="2"/>
</dbReference>
<keyword evidence="3" id="KW-0540">Nuclease</keyword>
<organism evidence="10 11">
    <name type="scientific">Somion occarium</name>
    <dbReference type="NCBI Taxonomy" id="3059160"/>
    <lineage>
        <taxon>Eukaryota</taxon>
        <taxon>Fungi</taxon>
        <taxon>Dikarya</taxon>
        <taxon>Basidiomycota</taxon>
        <taxon>Agaricomycotina</taxon>
        <taxon>Agaricomycetes</taxon>
        <taxon>Polyporales</taxon>
        <taxon>Cerrenaceae</taxon>
        <taxon>Somion</taxon>
    </lineage>
</organism>
<evidence type="ECO:0008006" key="12">
    <source>
        <dbReference type="Google" id="ProtNLM"/>
    </source>
</evidence>
<evidence type="ECO:0000256" key="4">
    <source>
        <dbReference type="ARBA" id="ARBA00022763"/>
    </source>
</evidence>
<feature type="region of interest" description="Disordered" evidence="9">
    <location>
        <begin position="46"/>
        <end position="74"/>
    </location>
</feature>
<feature type="compositionally biased region" description="Acidic residues" evidence="9">
    <location>
        <begin position="160"/>
        <end position="170"/>
    </location>
</feature>
<dbReference type="EMBL" id="OZ037953">
    <property type="protein sequence ID" value="CAL1698609.1"/>
    <property type="molecule type" value="Genomic_DNA"/>
</dbReference>